<feature type="domain" description="FAM20 C-terminal" evidence="9">
    <location>
        <begin position="157"/>
        <end position="370"/>
    </location>
</feature>
<keyword evidence="8" id="KW-0464">Manganese</keyword>
<evidence type="ECO:0000256" key="6">
    <source>
        <dbReference type="PIRSR" id="PIRSR624869-1"/>
    </source>
</evidence>
<evidence type="ECO:0000256" key="5">
    <source>
        <dbReference type="ARBA" id="ARBA00023180"/>
    </source>
</evidence>
<keyword evidence="7" id="KW-0547">Nucleotide-binding</keyword>
<protein>
    <recommendedName>
        <fullName evidence="9">FAM20 C-terminal domain-containing protein</fullName>
    </recommendedName>
</protein>
<feature type="binding site" evidence="8">
    <location>
        <position position="111"/>
    </location>
    <ligand>
        <name>Mn(2+)</name>
        <dbReference type="ChEBI" id="CHEBI:29035"/>
    </ligand>
</feature>
<feature type="binding site" evidence="7">
    <location>
        <position position="111"/>
    </location>
    <ligand>
        <name>ATP</name>
        <dbReference type="ChEBI" id="CHEBI:30616"/>
    </ligand>
</feature>
<keyword evidence="11" id="KW-1185">Reference proteome</keyword>
<keyword evidence="7" id="KW-0067">ATP-binding</keyword>
<dbReference type="InterPro" id="IPR024869">
    <property type="entry name" value="FAM20"/>
</dbReference>
<dbReference type="GO" id="GO:0005524">
    <property type="term" value="F:ATP binding"/>
    <property type="evidence" value="ECO:0007669"/>
    <property type="project" value="UniProtKB-KW"/>
</dbReference>
<feature type="binding site" evidence="7">
    <location>
        <position position="74"/>
    </location>
    <ligand>
        <name>ATP</name>
        <dbReference type="ChEBI" id="CHEBI:30616"/>
    </ligand>
</feature>
<dbReference type="Pfam" id="PF06702">
    <property type="entry name" value="Fam20C"/>
    <property type="match status" value="1"/>
</dbReference>
<keyword evidence="5" id="KW-0325">Glycoprotein</keyword>
<dbReference type="PANTHER" id="PTHR12450">
    <property type="entry name" value="DENTIN MATRIX PROTEIN 4 PROTEIN FAM20"/>
    <property type="match status" value="1"/>
</dbReference>
<evidence type="ECO:0000256" key="2">
    <source>
        <dbReference type="ARBA" id="ARBA00006557"/>
    </source>
</evidence>
<reference evidence="10" key="1">
    <citation type="journal article" date="2023" name="bioRxiv">
        <title>Scaffold-level genome assemblies of two parasitoid biocontrol wasps reveal the parthenogenesis mechanism and an associated novel virus.</title>
        <authorList>
            <person name="Inwood S."/>
            <person name="Skelly J."/>
            <person name="Guhlin J."/>
            <person name="Harrop T."/>
            <person name="Goldson S."/>
            <person name="Dearden P."/>
        </authorList>
    </citation>
    <scope>NUCLEOTIDE SEQUENCE</scope>
    <source>
        <strain evidence="10">Lincoln</strain>
        <tissue evidence="10">Whole body</tissue>
    </source>
</reference>
<accession>A0AA39KNI3</accession>
<feature type="binding site" evidence="7">
    <location>
        <position position="90"/>
    </location>
    <ligand>
        <name>ATP</name>
        <dbReference type="ChEBI" id="CHEBI:30616"/>
    </ligand>
</feature>
<dbReference type="PANTHER" id="PTHR12450:SF22">
    <property type="entry name" value="EXTRACELLULAR SERINE_THREONINE PROTEIN CG31145"/>
    <property type="match status" value="1"/>
</dbReference>
<organism evidence="10 11">
    <name type="scientific">Microctonus hyperodae</name>
    <name type="common">Parasitoid wasp</name>
    <dbReference type="NCBI Taxonomy" id="165561"/>
    <lineage>
        <taxon>Eukaryota</taxon>
        <taxon>Metazoa</taxon>
        <taxon>Ecdysozoa</taxon>
        <taxon>Arthropoda</taxon>
        <taxon>Hexapoda</taxon>
        <taxon>Insecta</taxon>
        <taxon>Pterygota</taxon>
        <taxon>Neoptera</taxon>
        <taxon>Endopterygota</taxon>
        <taxon>Hymenoptera</taxon>
        <taxon>Apocrita</taxon>
        <taxon>Ichneumonoidea</taxon>
        <taxon>Braconidae</taxon>
        <taxon>Euphorinae</taxon>
        <taxon>Microctonus</taxon>
    </lineage>
</organism>
<evidence type="ECO:0000256" key="4">
    <source>
        <dbReference type="ARBA" id="ARBA00023157"/>
    </source>
</evidence>
<comment type="caution">
    <text evidence="10">The sequence shown here is derived from an EMBL/GenBank/DDBJ whole genome shotgun (WGS) entry which is preliminary data.</text>
</comment>
<keyword evidence="4" id="KW-1015">Disulfide bond</keyword>
<feature type="binding site" evidence="7">
    <location>
        <position position="267"/>
    </location>
    <ligand>
        <name>ATP</name>
        <dbReference type="ChEBI" id="CHEBI:30616"/>
    </ligand>
</feature>
<feature type="binding site" evidence="7">
    <location>
        <position position="282"/>
    </location>
    <ligand>
        <name>ATP</name>
        <dbReference type="ChEBI" id="CHEBI:30616"/>
    </ligand>
</feature>
<evidence type="ECO:0000256" key="3">
    <source>
        <dbReference type="ARBA" id="ARBA00023034"/>
    </source>
</evidence>
<gene>
    <name evidence="10" type="ORF">PV327_001880</name>
</gene>
<dbReference type="AlphaFoldDB" id="A0AA39KNI3"/>
<dbReference type="Proteomes" id="UP001168972">
    <property type="component" value="Unassembled WGS sequence"/>
</dbReference>
<comment type="cofactor">
    <cofactor evidence="8">
        <name>Mn(2+)</name>
        <dbReference type="ChEBI" id="CHEBI:29035"/>
    </cofactor>
</comment>
<dbReference type="GO" id="GO:0005794">
    <property type="term" value="C:Golgi apparatus"/>
    <property type="evidence" value="ECO:0007669"/>
    <property type="project" value="UniProtKB-SubCell"/>
</dbReference>
<comment type="subcellular location">
    <subcellularLocation>
        <location evidence="1">Golgi apparatus</location>
    </subcellularLocation>
</comment>
<reference evidence="10" key="2">
    <citation type="submission" date="2023-03" db="EMBL/GenBank/DDBJ databases">
        <authorList>
            <person name="Inwood S.N."/>
            <person name="Skelly J.G."/>
            <person name="Guhlin J."/>
            <person name="Harrop T.W.R."/>
            <person name="Goldson S.G."/>
            <person name="Dearden P.K."/>
        </authorList>
    </citation>
    <scope>NUCLEOTIDE SEQUENCE</scope>
    <source>
        <strain evidence="10">Lincoln</strain>
        <tissue evidence="10">Whole body</tissue>
    </source>
</reference>
<feature type="binding site" evidence="7">
    <location>
        <begin position="193"/>
        <end position="196"/>
    </location>
    <ligand>
        <name>ATP</name>
        <dbReference type="ChEBI" id="CHEBI:30616"/>
    </ligand>
</feature>
<keyword evidence="8" id="KW-0479">Metal-binding</keyword>
<proteinExistence type="inferred from homology"/>
<dbReference type="GO" id="GO:0004674">
    <property type="term" value="F:protein serine/threonine kinase activity"/>
    <property type="evidence" value="ECO:0007669"/>
    <property type="project" value="TreeGrafter"/>
</dbReference>
<feature type="binding site" evidence="8">
    <location>
        <position position="282"/>
    </location>
    <ligand>
        <name>Mn(2+)</name>
        <dbReference type="ChEBI" id="CHEBI:29035"/>
    </ligand>
</feature>
<sequence length="390" mass="45209">MYIKLKSIILPCQFQNTSVQLFPAREDMSTLEKFHLQISKLELYPKDSNVVEQLLYEMATKPIVHVAQKEGGTQLKLVIDYSDDLQALFKPMRFPREQQTLPNHFYFTDFERHVAEIATFHLDKLLGFRRAMPVTGRILNITSEIYQLAEGDLLKTFFISPVGNQCFHGRCSYYCDTGHAICGNPDTLEGSFAAFLPSKELAGRKVWRHPWRRSYHKRKKAQWENDSNYCSLVKEIAPYDKDRRLLDLMDMAILDFLSGNMDRHHYETFKLFGNDTFTLHLDHGRGFGRPYHDEISILTPLLQCCMISRNTLATLLKYHNGPQRLSTAMRQSLAKDPVAPVLWEPHLAALDRRVSLILQAVRDCLNRSQERIEDNETPQNKNHLQKHGVS</sequence>
<dbReference type="CDD" id="cd10314">
    <property type="entry name" value="FAM20_C"/>
    <property type="match status" value="1"/>
</dbReference>
<dbReference type="EMBL" id="JAQQBR010001831">
    <property type="protein sequence ID" value="KAK0168040.1"/>
    <property type="molecule type" value="Genomic_DNA"/>
</dbReference>
<evidence type="ECO:0000256" key="7">
    <source>
        <dbReference type="PIRSR" id="PIRSR624869-2"/>
    </source>
</evidence>
<evidence type="ECO:0000259" key="9">
    <source>
        <dbReference type="Pfam" id="PF06702"/>
    </source>
</evidence>
<keyword evidence="3" id="KW-0333">Golgi apparatus</keyword>
<comment type="similarity">
    <text evidence="2">Belongs to the FAM20 family.</text>
</comment>
<name>A0AA39KNI3_MICHY</name>
<evidence type="ECO:0000313" key="10">
    <source>
        <dbReference type="EMBL" id="KAK0168040.1"/>
    </source>
</evidence>
<evidence type="ECO:0000256" key="8">
    <source>
        <dbReference type="PIRSR" id="PIRSR624869-3"/>
    </source>
</evidence>
<evidence type="ECO:0000313" key="11">
    <source>
        <dbReference type="Proteomes" id="UP001168972"/>
    </source>
</evidence>
<dbReference type="GO" id="GO:0046872">
    <property type="term" value="F:metal ion binding"/>
    <property type="evidence" value="ECO:0007669"/>
    <property type="project" value="UniProtKB-KW"/>
</dbReference>
<dbReference type="InterPro" id="IPR009581">
    <property type="entry name" value="FAM20_C"/>
</dbReference>
<feature type="active site" evidence="6">
    <location>
        <position position="262"/>
    </location>
</feature>
<evidence type="ECO:0000256" key="1">
    <source>
        <dbReference type="ARBA" id="ARBA00004555"/>
    </source>
</evidence>